<dbReference type="Gene3D" id="1.25.40.10">
    <property type="entry name" value="Tetratricopeptide repeat domain"/>
    <property type="match status" value="1"/>
</dbReference>
<sequence>MNRICKLVLILSAGVSFLTSCANSTKIIIPTYSAPREMNTISQIGNGGESAKGSFLALAINPEVIGDTSAINDQLDKLLISHIKQGLTETNFITIYPIFDDAYAQLNMQILRYDYKKSENDISADIQVSYTLIKGVTEHLTKSYHAQISRHSAQPHLLPSKSSVLSRLTQDVANKFISDITPLRSNQLREFKSLPSDISYVLTYAKQGNYQSAISDLEAYMGEKNSEFYYNLAVLYEAMGCKTSDVSSFAKASVLYRKAMQTGGHQDPVITKTKAKFDNFFRLFNSTEQQKNANKALTQELEQMFGI</sequence>
<dbReference type="RefSeq" id="WP_048692373.1">
    <property type="nucleotide sequence ID" value="NZ_KQ130490.1"/>
</dbReference>
<dbReference type="OrthoDB" id="7107809at2"/>
<feature type="signal peptide" evidence="1">
    <location>
        <begin position="1"/>
        <end position="22"/>
    </location>
</feature>
<gene>
    <name evidence="2" type="ORF">XM47_10745</name>
</gene>
<dbReference type="EMBL" id="LAZL01000015">
    <property type="protein sequence ID" value="KMT65202.1"/>
    <property type="molecule type" value="Genomic_DNA"/>
</dbReference>
<organism evidence="2 3">
    <name type="scientific">Catenovulum maritimum</name>
    <dbReference type="NCBI Taxonomy" id="1513271"/>
    <lineage>
        <taxon>Bacteria</taxon>
        <taxon>Pseudomonadati</taxon>
        <taxon>Pseudomonadota</taxon>
        <taxon>Gammaproteobacteria</taxon>
        <taxon>Alteromonadales</taxon>
        <taxon>Alteromonadaceae</taxon>
        <taxon>Catenovulum</taxon>
    </lineage>
</organism>
<dbReference type="PROSITE" id="PS51257">
    <property type="entry name" value="PROKAR_LIPOPROTEIN"/>
    <property type="match status" value="1"/>
</dbReference>
<name>A0A0J8GR63_9ALTE</name>
<comment type="caution">
    <text evidence="2">The sequence shown here is derived from an EMBL/GenBank/DDBJ whole genome shotgun (WGS) entry which is preliminary data.</text>
</comment>
<dbReference type="AlphaFoldDB" id="A0A0J8GR63"/>
<dbReference type="InterPro" id="IPR011990">
    <property type="entry name" value="TPR-like_helical_dom_sf"/>
</dbReference>
<evidence type="ECO:0000313" key="3">
    <source>
        <dbReference type="Proteomes" id="UP000037600"/>
    </source>
</evidence>
<proteinExistence type="predicted"/>
<protein>
    <recommendedName>
        <fullName evidence="4">Lipoprotein</fullName>
    </recommendedName>
</protein>
<evidence type="ECO:0000256" key="1">
    <source>
        <dbReference type="SAM" id="SignalP"/>
    </source>
</evidence>
<accession>A0A0J8GR63</accession>
<feature type="chain" id="PRO_5005298688" description="Lipoprotein" evidence="1">
    <location>
        <begin position="23"/>
        <end position="307"/>
    </location>
</feature>
<keyword evidence="3" id="KW-1185">Reference proteome</keyword>
<evidence type="ECO:0000313" key="2">
    <source>
        <dbReference type="EMBL" id="KMT65202.1"/>
    </source>
</evidence>
<keyword evidence="1" id="KW-0732">Signal</keyword>
<reference evidence="2 3" key="1">
    <citation type="submission" date="2015-04" db="EMBL/GenBank/DDBJ databases">
        <title>Draft Genome Sequence of the Novel Agar-Digesting Marine Bacterium Q1.</title>
        <authorList>
            <person name="Li Y."/>
            <person name="Li D."/>
            <person name="Chen G."/>
            <person name="Du Z."/>
        </authorList>
    </citation>
    <scope>NUCLEOTIDE SEQUENCE [LARGE SCALE GENOMIC DNA]</scope>
    <source>
        <strain evidence="2 3">Q1</strain>
    </source>
</reference>
<dbReference type="Proteomes" id="UP000037600">
    <property type="component" value="Unassembled WGS sequence"/>
</dbReference>
<dbReference type="STRING" id="1513271.XM47_10745"/>
<evidence type="ECO:0008006" key="4">
    <source>
        <dbReference type="Google" id="ProtNLM"/>
    </source>
</evidence>